<dbReference type="GO" id="GO:0004984">
    <property type="term" value="F:olfactory receptor activity"/>
    <property type="evidence" value="ECO:0007669"/>
    <property type="project" value="InterPro"/>
</dbReference>
<evidence type="ECO:0000256" key="4">
    <source>
        <dbReference type="ARBA" id="ARBA00022475"/>
    </source>
</evidence>
<feature type="transmembrane region" description="Helical" evidence="15">
    <location>
        <begin position="885"/>
        <end position="905"/>
    </location>
</feature>
<proteinExistence type="inferred from homology"/>
<comment type="similarity">
    <text evidence="13">Belongs to the G-protein coupled receptor 1 family.</text>
</comment>
<dbReference type="FunFam" id="1.20.1070.10:FF:000037">
    <property type="entry name" value="Olfactory receptor"/>
    <property type="match status" value="2"/>
</dbReference>
<sequence>MRKWAHLSWDMGLNGCQNCEDRPREQTGLTVLTSRSSSSRERRSSQKGTREVPTEEAATEHYTLAAHHPSVPHKVFRELHLHQVILPMTTTKLYTFSLGSCGASKARSRFSMIPADSWLSDTVLIASASRRRVIFAIFNMANLTSESGFFLMGFSDDRRLQILHALLFLVTYLLALSGNILIITIISLDHRLHSPMYYFLKHLSLLDLCFISVTVPQSIANSLMNSSYISLVFFFIALASSEVAILTVMSYDRYVAICQPLRYETIMDPCACKHAVIAVWVAGGLSGLMHTAVNFSIPLCGERVIHQFFCDVPQMLKLACSYEFINELAVAAFTTSTAFACLISIVLSYIRIFSAVLRIPTSEGRTKVFSTCLPHLFVVTFFLSAAGFEFLRPPSNSQSALDLMFSIFYTVIPPTLNPVIYSLRNEAMKAALKKVLSKEEFVMGINNSSVKEDFILVGFSDQPDLEKVFFIGVLVSYLLTLVGNTVIILISSIDPKLKTPMYFFLTHLSLVDICFTTSIVPQLLWNLRGPAKTISVPGCAVQLYVSLALGTTECVLLTVMAFDRYAAVCKPLHYAVVMNPRLCRALAGVAWLSGIGNTLIQSTLTLLLPRCGHRWIHHFFCEVPSMIKLACVDIHANEIQLFVASLVLLLLPLSLILVSYSHIVKAVIKIKSAQAWRKALGTCGSHLIVVSLFYGSITAIYIQPNSSYSHTQGKFISLFYTVVTPTLNPLIYTLRNKDVKGALRRLYQNLTPQCVYGKYNHRHNRELQISHALLFLVMYILALVGNLIIIIITTLDQQLQHPMYYFLRHLSFLDLSLISVTVPQSIDNSLTDDGYISQCQCILQVFFFTSLAWAEVAILTVMSYDRYAAICFPLHYEVIMTPRTCAWAVIAVWLSGGVSGILYTVTTFSITFCRAKIIHQFFCDIPQLLKLSCSNDYLGVIGVAAFMSVVVLICLVSIVLSYVHIFATVLRIPSAEGRSKAFSICLPHLFVVSFFLSTGTFEFLRPPSDSPTAFDILISIFYTVLPPTLNPIIYSFRNEVLKGVLRKGVLVKEILGHARFQGPHPAQVGYVVTQFFDGFHLLI</sequence>
<dbReference type="FunFam" id="1.20.1070.10:FF:000005">
    <property type="entry name" value="Olfactory receptor"/>
    <property type="match status" value="1"/>
</dbReference>
<dbReference type="PROSITE" id="PS50262">
    <property type="entry name" value="G_PROTEIN_RECEP_F1_2"/>
    <property type="match status" value="3"/>
</dbReference>
<feature type="compositionally biased region" description="Basic and acidic residues" evidence="14">
    <location>
        <begin position="38"/>
        <end position="53"/>
    </location>
</feature>
<evidence type="ECO:0000259" key="16">
    <source>
        <dbReference type="PROSITE" id="PS50262"/>
    </source>
</evidence>
<feature type="transmembrane region" description="Helical" evidence="15">
    <location>
        <begin position="982"/>
        <end position="1004"/>
    </location>
</feature>
<name>A0A8J6DIG9_GALPY</name>
<feature type="transmembrane region" description="Helical" evidence="15">
    <location>
        <begin position="543"/>
        <end position="562"/>
    </location>
</feature>
<dbReference type="InterPro" id="IPR000276">
    <property type="entry name" value="GPCR_Rhodpsn"/>
</dbReference>
<feature type="transmembrane region" description="Helical" evidence="15">
    <location>
        <begin position="328"/>
        <end position="353"/>
    </location>
</feature>
<keyword evidence="4" id="KW-1003">Cell membrane</keyword>
<keyword evidence="12 13" id="KW-0807">Transducer</keyword>
<evidence type="ECO:0000256" key="10">
    <source>
        <dbReference type="ARBA" id="ARBA00023136"/>
    </source>
</evidence>
<evidence type="ECO:0000256" key="1">
    <source>
        <dbReference type="ARBA" id="ARBA00002936"/>
    </source>
</evidence>
<reference evidence="17" key="1">
    <citation type="journal article" date="2021" name="Evol. Appl.">
        <title>The genome of the Pyrenean desman and the effects of bottlenecks and inbreeding on the genomic landscape of an endangered species.</title>
        <authorList>
            <person name="Escoda L."/>
            <person name="Castresana J."/>
        </authorList>
    </citation>
    <scope>NUCLEOTIDE SEQUENCE</scope>
    <source>
        <strain evidence="17">IBE-C5619</strain>
    </source>
</reference>
<feature type="transmembrane region" description="Helical" evidence="15">
    <location>
        <begin position="582"/>
        <end position="600"/>
    </location>
</feature>
<evidence type="ECO:0000256" key="7">
    <source>
        <dbReference type="ARBA" id="ARBA00022725"/>
    </source>
</evidence>
<evidence type="ECO:0000313" key="17">
    <source>
        <dbReference type="EMBL" id="KAG8510727.1"/>
    </source>
</evidence>
<keyword evidence="10 15" id="KW-0472">Membrane</keyword>
<comment type="function">
    <text evidence="1">Odorant receptor.</text>
</comment>
<comment type="subcellular location">
    <subcellularLocation>
        <location evidence="3">Cell membrane</location>
        <topology evidence="3">Multi-pass membrane protein</topology>
    </subcellularLocation>
</comment>
<evidence type="ECO:0000256" key="14">
    <source>
        <dbReference type="SAM" id="MobiDB-lite"/>
    </source>
</evidence>
<organism evidence="17 18">
    <name type="scientific">Galemys pyrenaicus</name>
    <name type="common">Iberian desman</name>
    <name type="synonym">Pyrenean desman</name>
    <dbReference type="NCBI Taxonomy" id="202257"/>
    <lineage>
        <taxon>Eukaryota</taxon>
        <taxon>Metazoa</taxon>
        <taxon>Chordata</taxon>
        <taxon>Craniata</taxon>
        <taxon>Vertebrata</taxon>
        <taxon>Euteleostomi</taxon>
        <taxon>Mammalia</taxon>
        <taxon>Eutheria</taxon>
        <taxon>Laurasiatheria</taxon>
        <taxon>Eulipotyphla</taxon>
        <taxon>Talpidae</taxon>
        <taxon>Galemys</taxon>
    </lineage>
</organism>
<feature type="transmembrane region" description="Helical" evidence="15">
    <location>
        <begin position="937"/>
        <end position="970"/>
    </location>
</feature>
<evidence type="ECO:0000256" key="9">
    <source>
        <dbReference type="ARBA" id="ARBA00023040"/>
    </source>
</evidence>
<feature type="transmembrane region" description="Helical" evidence="15">
    <location>
        <begin position="715"/>
        <end position="734"/>
    </location>
</feature>
<dbReference type="PRINTS" id="PR00245">
    <property type="entry name" value="OLFACTORYR"/>
</dbReference>
<dbReference type="SUPFAM" id="SSF81321">
    <property type="entry name" value="Family A G protein-coupled receptor-like"/>
    <property type="match status" value="3"/>
</dbReference>
<feature type="transmembrane region" description="Helical" evidence="15">
    <location>
        <begin position="639"/>
        <end position="658"/>
    </location>
</feature>
<dbReference type="EMBL" id="JAGFMF010011863">
    <property type="protein sequence ID" value="KAG8510727.1"/>
    <property type="molecule type" value="Genomic_DNA"/>
</dbReference>
<dbReference type="OrthoDB" id="2133880at2759"/>
<feature type="transmembrane region" description="Helical" evidence="15">
    <location>
        <begin position="1016"/>
        <end position="1036"/>
    </location>
</feature>
<feature type="region of interest" description="Disordered" evidence="14">
    <location>
        <begin position="20"/>
        <end position="56"/>
    </location>
</feature>
<feature type="domain" description="G-protein coupled receptors family 1 profile" evidence="16">
    <location>
        <begin position="483"/>
        <end position="732"/>
    </location>
</feature>
<dbReference type="PRINTS" id="PR00237">
    <property type="entry name" value="GPCRRHODOPSN"/>
</dbReference>
<feature type="domain" description="G-protein coupled receptors family 1 profile" evidence="16">
    <location>
        <begin position="178"/>
        <end position="421"/>
    </location>
</feature>
<feature type="non-terminal residue" evidence="17">
    <location>
        <position position="1083"/>
    </location>
</feature>
<keyword evidence="18" id="KW-1185">Reference proteome</keyword>
<keyword evidence="7" id="KW-0552">Olfaction</keyword>
<evidence type="ECO:0000256" key="5">
    <source>
        <dbReference type="ARBA" id="ARBA00022606"/>
    </source>
</evidence>
<protein>
    <submittedName>
        <fullName evidence="17">Olfactory receptor 14J1</fullName>
    </submittedName>
</protein>
<dbReference type="GO" id="GO:0004930">
    <property type="term" value="F:G protein-coupled receptor activity"/>
    <property type="evidence" value="ECO:0007669"/>
    <property type="project" value="UniProtKB-KW"/>
</dbReference>
<dbReference type="GO" id="GO:0005886">
    <property type="term" value="C:plasma membrane"/>
    <property type="evidence" value="ECO:0007669"/>
    <property type="project" value="UniProtKB-SubCell"/>
</dbReference>
<feature type="transmembrane region" description="Helical" evidence="15">
    <location>
        <begin position="679"/>
        <end position="703"/>
    </location>
</feature>
<feature type="transmembrane region" description="Helical" evidence="15">
    <location>
        <begin position="502"/>
        <end position="523"/>
    </location>
</feature>
<keyword evidence="11 13" id="KW-0675">Receptor</keyword>
<dbReference type="InterPro" id="IPR000725">
    <property type="entry name" value="Olfact_rcpt"/>
</dbReference>
<feature type="domain" description="G-protein coupled receptors family 1 profile" evidence="16">
    <location>
        <begin position="785"/>
        <end position="1034"/>
    </location>
</feature>
<comment type="caution">
    <text evidence="17">The sequence shown here is derived from an EMBL/GenBank/DDBJ whole genome shotgun (WGS) entry which is preliminary data.</text>
</comment>
<feature type="transmembrane region" description="Helical" evidence="15">
    <location>
        <begin position="772"/>
        <end position="795"/>
    </location>
</feature>
<evidence type="ECO:0000313" key="18">
    <source>
        <dbReference type="Proteomes" id="UP000700334"/>
    </source>
</evidence>
<evidence type="ECO:0000256" key="6">
    <source>
        <dbReference type="ARBA" id="ARBA00022692"/>
    </source>
</evidence>
<feature type="transmembrane region" description="Helical" evidence="15">
    <location>
        <begin position="842"/>
        <end position="864"/>
    </location>
</feature>
<feature type="transmembrane region" description="Helical" evidence="15">
    <location>
        <begin position="228"/>
        <end position="249"/>
    </location>
</feature>
<feature type="transmembrane region" description="Helical" evidence="15">
    <location>
        <begin position="166"/>
        <end position="186"/>
    </location>
</feature>
<dbReference type="CDD" id="cd15227">
    <property type="entry name" value="7tmA_OR14-like"/>
    <property type="match status" value="2"/>
</dbReference>
<dbReference type="Proteomes" id="UP000700334">
    <property type="component" value="Unassembled WGS sequence"/>
</dbReference>
<dbReference type="PROSITE" id="PS00237">
    <property type="entry name" value="G_PROTEIN_RECEP_F1_1"/>
    <property type="match status" value="2"/>
</dbReference>
<keyword evidence="9 13" id="KW-0297">G-protein coupled receptor</keyword>
<feature type="transmembrane region" description="Helical" evidence="15">
    <location>
        <begin position="468"/>
        <end position="490"/>
    </location>
</feature>
<dbReference type="Gene3D" id="1.20.1070.10">
    <property type="entry name" value="Rhodopsin 7-helix transmembrane proteins"/>
    <property type="match status" value="3"/>
</dbReference>
<evidence type="ECO:0000256" key="8">
    <source>
        <dbReference type="ARBA" id="ARBA00022989"/>
    </source>
</evidence>
<evidence type="ECO:0000256" key="3">
    <source>
        <dbReference type="ARBA" id="ARBA00004651"/>
    </source>
</evidence>
<evidence type="ECO:0000256" key="13">
    <source>
        <dbReference type="RuleBase" id="RU000688"/>
    </source>
</evidence>
<keyword evidence="8 15" id="KW-1133">Transmembrane helix</keyword>
<evidence type="ECO:0000256" key="11">
    <source>
        <dbReference type="ARBA" id="ARBA00023170"/>
    </source>
</evidence>
<dbReference type="PANTHER" id="PTHR26453">
    <property type="entry name" value="OLFACTORY RECEPTOR"/>
    <property type="match status" value="1"/>
</dbReference>
<dbReference type="Pfam" id="PF13853">
    <property type="entry name" value="7tm_4"/>
    <property type="match status" value="3"/>
</dbReference>
<keyword evidence="5" id="KW-0716">Sensory transduction</keyword>
<accession>A0A8J6DIG9</accession>
<feature type="transmembrane region" description="Helical" evidence="15">
    <location>
        <begin position="373"/>
        <end position="391"/>
    </location>
</feature>
<evidence type="ECO:0000256" key="2">
    <source>
        <dbReference type="ARBA" id="ARBA00003929"/>
    </source>
</evidence>
<gene>
    <name evidence="17" type="ORF">J0S82_013018</name>
</gene>
<dbReference type="CDD" id="cd15947">
    <property type="entry name" value="7tmA_OR2B-like"/>
    <property type="match status" value="1"/>
</dbReference>
<evidence type="ECO:0000256" key="15">
    <source>
        <dbReference type="SAM" id="Phobius"/>
    </source>
</evidence>
<evidence type="ECO:0000256" key="12">
    <source>
        <dbReference type="ARBA" id="ARBA00023224"/>
    </source>
</evidence>
<keyword evidence="6 13" id="KW-0812">Transmembrane</keyword>
<dbReference type="InterPro" id="IPR017452">
    <property type="entry name" value="GPCR_Rhodpsn_7TM"/>
</dbReference>
<comment type="function">
    <text evidence="2">Putative odorant or sperm cell receptor.</text>
</comment>
<dbReference type="AlphaFoldDB" id="A0A8J6DIG9"/>